<dbReference type="Pfam" id="PF09699">
    <property type="entry name" value="Paired_CXXCH_1"/>
    <property type="match status" value="3"/>
</dbReference>
<keyword evidence="2" id="KW-0812">Transmembrane</keyword>
<accession>A0A1V8M9F6</accession>
<reference evidence="4 5" key="1">
    <citation type="submission" date="2015-12" db="EMBL/GenBank/DDBJ databases">
        <authorList>
            <person name="Shamseldin A."/>
            <person name="Moawad H."/>
            <person name="Abd El-Rahim W.M."/>
            <person name="Sadowsky M.J."/>
        </authorList>
    </citation>
    <scope>NUCLEOTIDE SEQUENCE [LARGE SCALE GENOMIC DNA]</scope>
    <source>
        <strain evidence="4 5">WF1</strain>
    </source>
</reference>
<dbReference type="InterPro" id="IPR011042">
    <property type="entry name" value="6-blade_b-propeller_TolB-like"/>
</dbReference>
<dbReference type="InterPro" id="IPR051829">
    <property type="entry name" value="Multiheme_Cytochr_ET"/>
</dbReference>
<keyword evidence="1" id="KW-0732">Signal</keyword>
<dbReference type="EMBL" id="LPUF01000001">
    <property type="protein sequence ID" value="OQK18231.1"/>
    <property type="molecule type" value="Genomic_DNA"/>
</dbReference>
<dbReference type="AlphaFoldDB" id="A0A1V8M9F6"/>
<dbReference type="InterPro" id="IPR036280">
    <property type="entry name" value="Multihaem_cyt_sf"/>
</dbReference>
<dbReference type="PANTHER" id="PTHR35038:SF10">
    <property type="entry name" value="HIGH-MOLECULAR-WEIGHT CYTOCHROME C"/>
    <property type="match status" value="1"/>
</dbReference>
<keyword evidence="2" id="KW-1133">Transmembrane helix</keyword>
<evidence type="ECO:0000313" key="5">
    <source>
        <dbReference type="Proteomes" id="UP000191980"/>
    </source>
</evidence>
<evidence type="ECO:0000259" key="3">
    <source>
        <dbReference type="Pfam" id="PF09699"/>
    </source>
</evidence>
<feature type="domain" description="Doubled CXXCH motif" evidence="3">
    <location>
        <begin position="689"/>
        <end position="727"/>
    </location>
</feature>
<organism evidence="4 5">
    <name type="scientific">Methyloprofundus sedimenti</name>
    <dbReference type="NCBI Taxonomy" id="1420851"/>
    <lineage>
        <taxon>Bacteria</taxon>
        <taxon>Pseudomonadati</taxon>
        <taxon>Pseudomonadota</taxon>
        <taxon>Gammaproteobacteria</taxon>
        <taxon>Methylococcales</taxon>
        <taxon>Methylococcaceae</taxon>
        <taxon>Methyloprofundus</taxon>
    </lineage>
</organism>
<feature type="transmembrane region" description="Helical" evidence="2">
    <location>
        <begin position="21"/>
        <end position="41"/>
    </location>
</feature>
<feature type="domain" description="Doubled CXXCH motif" evidence="3">
    <location>
        <begin position="554"/>
        <end position="588"/>
    </location>
</feature>
<keyword evidence="2" id="KW-0472">Membrane</keyword>
<protein>
    <recommendedName>
        <fullName evidence="3">Doubled CXXCH motif domain-containing protein</fullName>
    </recommendedName>
</protein>
<dbReference type="PANTHER" id="PTHR35038">
    <property type="entry name" value="DISSIMILATORY SULFITE REDUCTASE SIRA"/>
    <property type="match status" value="1"/>
</dbReference>
<dbReference type="InterPro" id="IPR010177">
    <property type="entry name" value="Paired_CXXCH_1"/>
</dbReference>
<feature type="domain" description="Doubled CXXCH motif" evidence="3">
    <location>
        <begin position="618"/>
        <end position="657"/>
    </location>
</feature>
<dbReference type="Proteomes" id="UP000191980">
    <property type="component" value="Unassembled WGS sequence"/>
</dbReference>
<dbReference type="SUPFAM" id="SSF48695">
    <property type="entry name" value="Multiheme cytochromes"/>
    <property type="match status" value="2"/>
</dbReference>
<dbReference type="STRING" id="1420851.AU255_10470"/>
<dbReference type="CDD" id="cd05819">
    <property type="entry name" value="NHL"/>
    <property type="match status" value="1"/>
</dbReference>
<proteinExistence type="predicted"/>
<dbReference type="Gene3D" id="1.10.1130.10">
    <property type="entry name" value="Flavocytochrome C3, Chain A"/>
    <property type="match status" value="1"/>
</dbReference>
<evidence type="ECO:0000256" key="2">
    <source>
        <dbReference type="SAM" id="Phobius"/>
    </source>
</evidence>
<evidence type="ECO:0000256" key="1">
    <source>
        <dbReference type="ARBA" id="ARBA00022729"/>
    </source>
</evidence>
<comment type="caution">
    <text evidence="4">The sequence shown here is derived from an EMBL/GenBank/DDBJ whole genome shotgun (WGS) entry which is preliminary data.</text>
</comment>
<dbReference type="Gene3D" id="2.120.10.30">
    <property type="entry name" value="TolB, C-terminal domain"/>
    <property type="match status" value="2"/>
</dbReference>
<gene>
    <name evidence="4" type="ORF">AU255_10470</name>
</gene>
<name>A0A1V8M9F6_9GAMM</name>
<sequence>MLSNLKSKIVFQTLVKKVLHLFLPLFVFFCRLLAAIFLILLPTQVVSAAQQIPMAKERIEIQSNFNQPSDIVSDAQGLLYVLDGLNSRIVVLSTEGQLIREINTAKTKHRFDRAMALAIDNNVLYVADTLQHKISCFSLQGKWLGDFNLTAPVSLEAEDGSKVQETKEPKSLSALPEPVSLLVRENELIYADRRWHRICYLELSGGKEKHCVGERGEMEGQFQFPFQIAQDRDGYLNVVDVLNARVQVFDRGGRYYSQTGRFSLDKMYRPNGNVFDALDYQYISDSYLGTISLYYQGRFLGLLQDMTGQVIKLTTPSRLFYDPSGYLYVVDSQANLIQKIQLGYQVLVSLPEQQKEISRKNCVVCHFSWGNNDDVTKMLDSENVLPVASVNMCYSCHHGAVFDSRQAIPFGHQHPTVYDTQEKKQTYYKEPLRKDKIPELYPHSDKNDLSCTSCHTPHNDNEQPQSLYEENHNAWLRGTDYGSEQCEACHEKNTKKSGREDAGQFGLNHPLGVKMQKPEKKAQHLSTDDPHLQKGLPKILLAGGGVLAKDDAIACQSCHQVHEGKTKNLLTQTDENGALCASCHKRQAPKDEKAARKAGVHPVNVELEEALEIRGVKVKTVQCSSCHSVHKGTLGTALYTDKIKDAEKLCLDCHERQHAKDEKDAAKKGIHPMNLELDEVIKIAGVEVKKIGCLSCHAVHSGKPNTPALLQDHRDGQLCENCHAGKQRLIGTDHDLRVSADETQNQQEETALQSGACGACHTLHRGEAKSPFLSSVINTKVQARDKTAPGFRIDEMCMNCHQKDSIGKEKPIAFYGHPYQDMVLRSDEKVMPLVETNHEKISELGAIACITCHDPHSWKPLIDSKEKDYPVLDYKKQENIEGDISNSFLRHKGVEKTFCVDCHGIEALSKYKYYHHEDKVRGIGVDYLK</sequence>
<keyword evidence="5" id="KW-1185">Reference proteome</keyword>
<dbReference type="Gene3D" id="3.90.10.10">
    <property type="entry name" value="Cytochrome C3"/>
    <property type="match status" value="1"/>
</dbReference>
<dbReference type="NCBIfam" id="TIGR01905">
    <property type="entry name" value="paired_CXXCH_1"/>
    <property type="match status" value="1"/>
</dbReference>
<dbReference type="SUPFAM" id="SSF101898">
    <property type="entry name" value="NHL repeat"/>
    <property type="match status" value="1"/>
</dbReference>
<evidence type="ECO:0000313" key="4">
    <source>
        <dbReference type="EMBL" id="OQK18231.1"/>
    </source>
</evidence>